<feature type="compositionally biased region" description="Polar residues" evidence="1">
    <location>
        <begin position="1650"/>
        <end position="1662"/>
    </location>
</feature>
<feature type="compositionally biased region" description="Polar residues" evidence="1">
    <location>
        <begin position="1539"/>
        <end position="1549"/>
    </location>
</feature>
<feature type="compositionally biased region" description="Basic and acidic residues" evidence="1">
    <location>
        <begin position="1608"/>
        <end position="1617"/>
    </location>
</feature>
<organism evidence="2 3">
    <name type="scientific">Blattamonas nauphoetae</name>
    <dbReference type="NCBI Taxonomy" id="2049346"/>
    <lineage>
        <taxon>Eukaryota</taxon>
        <taxon>Metamonada</taxon>
        <taxon>Preaxostyla</taxon>
        <taxon>Oxymonadida</taxon>
        <taxon>Blattamonas</taxon>
    </lineage>
</organism>
<sequence>MSDSSSFLKNLDEKLLTLIITATNSTVNQCGCPLAVTAIPILIVALENDHSRCPKHNPLHYLPQSPISLLQSFKSANMFGLNDLKCTNTMFNNHTLPTNWIIQTPLVLCPDNTRGVVCQLLSTIQTSKQGDPSRSPLTKSRQTQSPSKPHSEIPVFNSPSTHPLPSSPVIAPQTALRATAQAGRRPYAHTRYVSRFNRDSATQKTEPTQKPEPSKEIIPTTAPQGSPELLSVQSSQEESESSFIPYTAPTVAQVDQNLSTAPFTMLQLTLDLQVYRDLPPTLARPPHFPIGYTHTIDSLRQSASFIQPPPWITNYVLLNQTLNQTQLRSISNSPMFLEGSLSYSPKNPVSFLTPQNKPGITVSPNTNRVNRLQATPLVNVAGPSSLSSLDFTSASLQKAPTSRSKHTTSVATRNDLYVSVHHHSFVTMLEQFTNSNHSRTSTHSPIYPTRNLNSTSLQQLFSQPFSVAMHVVGSDGVLLSGSSDYIYCSSSHPQQADPSLMTIQSLLSVMIQSLSHINCHVSLPANSLTTPSIHLLFTYHQTPQPSSYPSSPTITSSSLSPSSSLPQPFAHSFFFLHASDTLLRLNGPYELLIYPGPPPTSNQTSIGNPCITCQYPSSKKPMRRPIRFDLTEQSQTHVFSQQEQPQMESTATKDISPFSFHTSSNGRNAFSTVFQHFGSFHQPFSDYTTIVSKNIHLTRMKSFDIDSTGDHSQSPLESTITSKSQRTVLIPSYLTQHQLSQSQLPLTDIFLPIFFHTATSDLLSSEILSHFLYDDSQFLPDTLDASDISLAQSSCDTIIQQLEFLCANRSSQSLRPQMIAFSSPLLSRVILFLDQCDRLQEFINFDSQLSAVPHISDLLADLERLHLLLFKLICLLLIYLSDISPTPMQVTLLQSFSNMLPPGIVMEIMVLTTNTDISSDSLPDLADFFVPAAATLASLALFYLSSKSNIGDGQKESQFQRIVDTVANHSFYSQNSLFNTTSPDSMPSLYSRWQHTTVRLLHTFSRILSTTWIREESHGMDLFKSIIRGIQTLFVTAESLLGNDDSFKIFLSEIIYQCSKAPALHFDVCQLLMLIFQTGELTSVSLVLQSALIPSTCYFLLKLFDYHGITGLQHFSVQQILLSMYTFILPTLFLNREKFSSSPQFFSLVGGWMFSVITRLLHFSVNSASIVPLPTIITTSAFFAVVSQNACRVMSMILAPFTPTFGHALSTFTTLFRTLTILCRELKTNLHCTASFSSRCIKGILDTTLQIAPNLTEFYRHADQCQSLWIDILVFALQLLKGYHNQLIQVNPPGKQSPINGKPHDSHKCTIHQPENDPQIQQQTLRLIRAVLYNTGTTTQLPANSLIPSLLSLLSAKGGQSQNHRVEECLLLCFLTEYRHTGRCTNSERSIFSILSFLISHDMEQAADALSQLLSSLFGEVHSLLSRITDANDGAQQKKVNLVTQQHKRSSSHRWAKNTRSSQYRKKHTRHNTIRQRDSSALHGTQDVQKKRRKALLNVGQSTDRRDENRPTSLDRKDDADDAGVDGGDDQLYDEQKTLTRSSTMNTISGGDWDGNDDELESIFDEGSPAPSNESGNFEEIPATEPVSDHSNTIVEDDQGGEWEQYEEETRASDQRTARPSTWSRDRTDSSITREDTSQQTPQLLHRDSVASSTTGLSDFTPSSMDSLMSDEDQQDDDVEEDEENELESLSSSVDSDYETNRKVASTILHMNAQGMPPFSLIQESGFISICTQLSHNLTTMSSALRSLHHTADSQSTFDQTIDDLFFVADYCLRLNDPRCVPYITTAAVLSHQNKLKKETAFILLKRMELIERFGVWEAVTNSTHLQSDLSARSLSELSSIDEHDTLSSTADLLTEPDNLSHSEILQAYPSNAIVLSTFLGNLLNKDILIPPSILSSQSLNLSMGDSQQQTDASLKAVMSFLNGNPLPALTTPIPPGHLIVMIAFVVDAFVTADCLERALALTQRALTLMATIQSHPLVSMSFFYSQATSITKLLSTQMFIPQFYFYLRFQGSDFPPNLQQARFVYRSDSYDTLYSFTFKVRMLYPKATIILPGDNLPPTNSKRFIQVFPCWRASDYLSCTQLCDETGKYTPPQIELSEMPNTSTFTETTQFYFYDRCLKDEGQSSQQKIMDIILTMTPKRIGDETVIPPDLPLNRTLITVDSGMPGMKRRARVIDEYPILTPCDEANADFFALVLQRLMCGLKMCETHYQAFTETKNLLAQPQLTKKKGKDQKSEKHPPASPSSQTTPQTPLSTTASQHFEFPLIWVHPPVERGKLDAVAMLISLIEEALTPETSEDGLLGCLRVQHLFFQQAQRYDAIKSNIKGKVTRQFTLDNAEREKKGLPKLDKPPPPPPPPQTGYRWRELCVIVATLDTVLNQALEQLDLVPEQSTSVAMSKRSSTRKNFEFITLSILKKSYENLFLYGEELKTAMFHSVK</sequence>
<feature type="compositionally biased region" description="Basic and acidic residues" evidence="1">
    <location>
        <begin position="1503"/>
        <end position="1519"/>
    </location>
</feature>
<feature type="compositionally biased region" description="Acidic residues" evidence="1">
    <location>
        <begin position="1554"/>
        <end position="1564"/>
    </location>
</feature>
<protein>
    <submittedName>
        <fullName evidence="2">Uncharacterized protein</fullName>
    </submittedName>
</protein>
<keyword evidence="3" id="KW-1185">Reference proteome</keyword>
<feature type="region of interest" description="Disordered" evidence="1">
    <location>
        <begin position="125"/>
        <end position="241"/>
    </location>
</feature>
<feature type="region of interest" description="Disordered" evidence="1">
    <location>
        <begin position="2340"/>
        <end position="2359"/>
    </location>
</feature>
<dbReference type="Proteomes" id="UP001281761">
    <property type="component" value="Unassembled WGS sequence"/>
</dbReference>
<feature type="compositionally biased region" description="Acidic residues" evidence="1">
    <location>
        <begin position="1595"/>
        <end position="1607"/>
    </location>
</feature>
<comment type="caution">
    <text evidence="2">The sequence shown here is derived from an EMBL/GenBank/DDBJ whole genome shotgun (WGS) entry which is preliminary data.</text>
</comment>
<feature type="compositionally biased region" description="Acidic residues" evidence="1">
    <location>
        <begin position="1520"/>
        <end position="1533"/>
    </location>
</feature>
<dbReference type="EMBL" id="JARBJD010000037">
    <property type="protein sequence ID" value="KAK2958531.1"/>
    <property type="molecule type" value="Genomic_DNA"/>
</dbReference>
<feature type="compositionally biased region" description="Basic and acidic residues" evidence="1">
    <location>
        <begin position="1624"/>
        <end position="1637"/>
    </location>
</feature>
<proteinExistence type="predicted"/>
<evidence type="ECO:0000313" key="3">
    <source>
        <dbReference type="Proteomes" id="UP001281761"/>
    </source>
</evidence>
<feature type="compositionally biased region" description="Basic and acidic residues" evidence="1">
    <location>
        <begin position="2340"/>
        <end position="2349"/>
    </location>
</feature>
<evidence type="ECO:0000256" key="1">
    <source>
        <dbReference type="SAM" id="MobiDB-lite"/>
    </source>
</evidence>
<feature type="region of interest" description="Disordered" evidence="1">
    <location>
        <begin position="2223"/>
        <end position="2255"/>
    </location>
</feature>
<gene>
    <name evidence="2" type="ORF">BLNAU_6565</name>
</gene>
<feature type="compositionally biased region" description="Acidic residues" evidence="1">
    <location>
        <begin position="1669"/>
        <end position="1687"/>
    </location>
</feature>
<accession>A0ABQ9Y491</accession>
<reference evidence="2 3" key="1">
    <citation type="journal article" date="2022" name="bioRxiv">
        <title>Genomics of Preaxostyla Flagellates Illuminates Evolutionary Transitions and the Path Towards Mitochondrial Loss.</title>
        <authorList>
            <person name="Novak L.V.F."/>
            <person name="Treitli S.C."/>
            <person name="Pyrih J."/>
            <person name="Halakuc P."/>
            <person name="Pipaliya S.V."/>
            <person name="Vacek V."/>
            <person name="Brzon O."/>
            <person name="Soukal P."/>
            <person name="Eme L."/>
            <person name="Dacks J.B."/>
            <person name="Karnkowska A."/>
            <person name="Elias M."/>
            <person name="Hampl V."/>
        </authorList>
    </citation>
    <scope>NUCLEOTIDE SEQUENCE [LARGE SCALE GENOMIC DNA]</scope>
    <source>
        <strain evidence="2">NAU3</strain>
        <tissue evidence="2">Gut</tissue>
    </source>
</reference>
<feature type="compositionally biased region" description="Polar residues" evidence="1">
    <location>
        <begin position="125"/>
        <end position="148"/>
    </location>
</feature>
<feature type="compositionally biased region" description="Basic residues" evidence="1">
    <location>
        <begin position="1446"/>
        <end position="1474"/>
    </location>
</feature>
<evidence type="ECO:0000313" key="2">
    <source>
        <dbReference type="EMBL" id="KAK2958531.1"/>
    </source>
</evidence>
<feature type="region of interest" description="Disordered" evidence="1">
    <location>
        <begin position="1443"/>
        <end position="1696"/>
    </location>
</feature>
<feature type="compositionally biased region" description="Low complexity" evidence="1">
    <location>
        <begin position="226"/>
        <end position="236"/>
    </location>
</feature>
<feature type="compositionally biased region" description="Low complexity" evidence="1">
    <location>
        <begin position="2243"/>
        <end position="2255"/>
    </location>
</feature>
<name>A0ABQ9Y491_9EUKA</name>